<organism evidence="2 3">
    <name type="scientific">Nocardioides jiangsuensis</name>
    <dbReference type="NCBI Taxonomy" id="2866161"/>
    <lineage>
        <taxon>Bacteria</taxon>
        <taxon>Bacillati</taxon>
        <taxon>Actinomycetota</taxon>
        <taxon>Actinomycetes</taxon>
        <taxon>Propionibacteriales</taxon>
        <taxon>Nocardioidaceae</taxon>
        <taxon>Nocardioides</taxon>
    </lineage>
</organism>
<comment type="caution">
    <text evidence="2">The sequence shown here is derived from an EMBL/GenBank/DDBJ whole genome shotgun (WGS) entry which is preliminary data.</text>
</comment>
<dbReference type="Gene3D" id="3.30.200.20">
    <property type="entry name" value="Phosphorylase Kinase, domain 1"/>
    <property type="match status" value="1"/>
</dbReference>
<dbReference type="SUPFAM" id="SSF56112">
    <property type="entry name" value="Protein kinase-like (PK-like)"/>
    <property type="match status" value="1"/>
</dbReference>
<dbReference type="InterPro" id="IPR002575">
    <property type="entry name" value="Aminoglycoside_PTrfase"/>
</dbReference>
<sequence>MVDDTQARTAPPDISPSEMLRTSALRSGGRAPKPPFDEVALLRGLEKEYDLGDWLAWSPTRYGASNDSWFVETEDGDVVVRRSHDLKTADGARFERALIEYLVARGYPAPAVVPTRSGQGSVTVEGVLHMVMRRLPGGPYDRESPGHLRAAARGLGRFHRLVGDLPTDQTAEESSTLVTLSAPAQERLRFAFAVVEPLLRPDRRYDVRADVDALVRDMATVHDGLTEQLPELTYLVTHGSYGPTSLLLRGDRLTGVVDYDRAAHDLLSLDLAYATWVFCGPDGARRRELGVDPERLSTFLRHYRTQASPTAGDLRALPAAMRARRLVKVTKKSENLLHKHAYEPRDADQADKFARTLAVEASQSRWLEEHASDLRRLLTPS</sequence>
<gene>
    <name evidence="2" type="ORF">K1X13_04045</name>
</gene>
<evidence type="ECO:0000313" key="2">
    <source>
        <dbReference type="EMBL" id="MBY9073988.1"/>
    </source>
</evidence>
<keyword evidence="3" id="KW-1185">Reference proteome</keyword>
<dbReference type="InterPro" id="IPR011009">
    <property type="entry name" value="Kinase-like_dom_sf"/>
</dbReference>
<dbReference type="Gene3D" id="3.90.1200.10">
    <property type="match status" value="1"/>
</dbReference>
<evidence type="ECO:0000259" key="1">
    <source>
        <dbReference type="Pfam" id="PF01636"/>
    </source>
</evidence>
<evidence type="ECO:0000313" key="3">
    <source>
        <dbReference type="Proteomes" id="UP000754710"/>
    </source>
</evidence>
<dbReference type="EMBL" id="JAIEZQ010000001">
    <property type="protein sequence ID" value="MBY9073988.1"/>
    <property type="molecule type" value="Genomic_DNA"/>
</dbReference>
<accession>A0ABS7RIU0</accession>
<name>A0ABS7RIU0_9ACTN</name>
<proteinExistence type="predicted"/>
<dbReference type="Proteomes" id="UP000754710">
    <property type="component" value="Unassembled WGS sequence"/>
</dbReference>
<dbReference type="Pfam" id="PF01636">
    <property type="entry name" value="APH"/>
    <property type="match status" value="1"/>
</dbReference>
<protein>
    <submittedName>
        <fullName evidence="2">Phosphotransferase</fullName>
    </submittedName>
</protein>
<reference evidence="2 3" key="1">
    <citation type="submission" date="2021-08" db="EMBL/GenBank/DDBJ databases">
        <title>Nocardioides bacterium WL0053 sp. nov., isolated from the sediment.</title>
        <authorList>
            <person name="Wang L."/>
            <person name="Zhang D."/>
            <person name="Zhang A."/>
        </authorList>
    </citation>
    <scope>NUCLEOTIDE SEQUENCE [LARGE SCALE GENOMIC DNA]</scope>
    <source>
        <strain evidence="2 3">WL0053</strain>
    </source>
</reference>
<feature type="domain" description="Aminoglycoside phosphotransferase" evidence="1">
    <location>
        <begin position="62"/>
        <end position="288"/>
    </location>
</feature>
<dbReference type="RefSeq" id="WP_221023723.1">
    <property type="nucleotide sequence ID" value="NZ_JAIEZQ010000001.1"/>
</dbReference>